<dbReference type="Pfam" id="PF00440">
    <property type="entry name" value="TetR_N"/>
    <property type="match status" value="1"/>
</dbReference>
<dbReference type="SUPFAM" id="SSF48498">
    <property type="entry name" value="Tetracyclin repressor-like, C-terminal domain"/>
    <property type="match status" value="1"/>
</dbReference>
<evidence type="ECO:0000256" key="1">
    <source>
        <dbReference type="ARBA" id="ARBA00023015"/>
    </source>
</evidence>
<dbReference type="InterPro" id="IPR001647">
    <property type="entry name" value="HTH_TetR"/>
</dbReference>
<organism evidence="6 7">
    <name type="scientific">Frankia torreyi</name>
    <dbReference type="NCBI Taxonomy" id="1856"/>
    <lineage>
        <taxon>Bacteria</taxon>
        <taxon>Bacillati</taxon>
        <taxon>Actinomycetota</taxon>
        <taxon>Actinomycetes</taxon>
        <taxon>Frankiales</taxon>
        <taxon>Frankiaceae</taxon>
        <taxon>Frankia</taxon>
    </lineage>
</organism>
<proteinExistence type="predicted"/>
<dbReference type="Gene3D" id="1.10.357.10">
    <property type="entry name" value="Tetracycline Repressor, domain 2"/>
    <property type="match status" value="1"/>
</dbReference>
<keyword evidence="2 4" id="KW-0238">DNA-binding</keyword>
<protein>
    <submittedName>
        <fullName evidence="6">Transcriptional regulator, TetR family</fullName>
    </submittedName>
</protein>
<keyword evidence="3" id="KW-0804">Transcription</keyword>
<evidence type="ECO:0000313" key="6">
    <source>
        <dbReference type="EMBL" id="KJE25337.1"/>
    </source>
</evidence>
<reference evidence="7" key="1">
    <citation type="submission" date="2015-02" db="EMBL/GenBank/DDBJ databases">
        <title>Draft Genome of Frankia sp. CpI1-S.</title>
        <authorList>
            <person name="Oshone R.T."/>
            <person name="Ngom M."/>
            <person name="Ghodhbane-Gtari F."/>
            <person name="Gtari M."/>
            <person name="Morris K."/>
            <person name="Thomas K."/>
            <person name="Sen A."/>
            <person name="Tisa L.S."/>
        </authorList>
    </citation>
    <scope>NUCLEOTIDE SEQUENCE [LARGE SCALE GENOMIC DNA]</scope>
    <source>
        <strain evidence="7">CpI1-S</strain>
    </source>
</reference>
<reference evidence="6 7" key="2">
    <citation type="journal article" date="2016" name="Genome Announc.">
        <title>Permanent Draft Genome Sequences for Two Variants of Frankia sp. Strain CpI1, the First Frankia Strain Isolated from Root Nodules of Comptonia peregrina.</title>
        <authorList>
            <person name="Oshone R."/>
            <person name="Hurst S.G.IV."/>
            <person name="Abebe-Akele F."/>
            <person name="Simpson S."/>
            <person name="Morris K."/>
            <person name="Thomas W.K."/>
            <person name="Tisa L.S."/>
        </authorList>
    </citation>
    <scope>NUCLEOTIDE SEQUENCE [LARGE SCALE GENOMIC DNA]</scope>
    <source>
        <strain evidence="7">CpI1-S</strain>
    </source>
</reference>
<dbReference type="GO" id="GO:0000976">
    <property type="term" value="F:transcription cis-regulatory region binding"/>
    <property type="evidence" value="ECO:0007669"/>
    <property type="project" value="TreeGrafter"/>
</dbReference>
<dbReference type="PANTHER" id="PTHR30055">
    <property type="entry name" value="HTH-TYPE TRANSCRIPTIONAL REGULATOR RUTR"/>
    <property type="match status" value="1"/>
</dbReference>
<dbReference type="AlphaFoldDB" id="A0A0D8BPN6"/>
<sequence length="189" mass="19961">MTESGRRPRADARRNRERLLAEADAVFRAQGTNASLEGIARRAGVAIGTLYAHFPNRRALLGALLHQRNDALFARGADLLDEPGAAAALTAWVHAVIAHAAAYQGLAAVLAEGVDDEASELHQACVEMTDIGDRLIARAREAGALRREATGADIFALMNAAAWVAEQMSADQAGRLVELAMAGLLVPSS</sequence>
<dbReference type="InterPro" id="IPR036271">
    <property type="entry name" value="Tet_transcr_reg_TetR-rel_C_sf"/>
</dbReference>
<dbReference type="Pfam" id="PF21597">
    <property type="entry name" value="TetR_C_43"/>
    <property type="match status" value="1"/>
</dbReference>
<evidence type="ECO:0000256" key="4">
    <source>
        <dbReference type="PROSITE-ProRule" id="PRU00335"/>
    </source>
</evidence>
<accession>A0A0D8BPN6</accession>
<evidence type="ECO:0000259" key="5">
    <source>
        <dbReference type="PROSITE" id="PS50977"/>
    </source>
</evidence>
<comment type="caution">
    <text evidence="6">The sequence shown here is derived from an EMBL/GenBank/DDBJ whole genome shotgun (WGS) entry which is preliminary data.</text>
</comment>
<dbReference type="PROSITE" id="PS50977">
    <property type="entry name" value="HTH_TETR_2"/>
    <property type="match status" value="1"/>
</dbReference>
<feature type="domain" description="HTH tetR-type" evidence="5">
    <location>
        <begin position="13"/>
        <end position="72"/>
    </location>
</feature>
<dbReference type="PATRIC" id="fig|1502723.3.peg.520"/>
<gene>
    <name evidence="6" type="ORF">FF36_00470</name>
</gene>
<dbReference type="SUPFAM" id="SSF46689">
    <property type="entry name" value="Homeodomain-like"/>
    <property type="match status" value="1"/>
</dbReference>
<dbReference type="GO" id="GO:0003700">
    <property type="term" value="F:DNA-binding transcription factor activity"/>
    <property type="evidence" value="ECO:0007669"/>
    <property type="project" value="TreeGrafter"/>
</dbReference>
<evidence type="ECO:0000256" key="2">
    <source>
        <dbReference type="ARBA" id="ARBA00023125"/>
    </source>
</evidence>
<dbReference type="PANTHER" id="PTHR30055:SF234">
    <property type="entry name" value="HTH-TYPE TRANSCRIPTIONAL REGULATOR BETI"/>
    <property type="match status" value="1"/>
</dbReference>
<evidence type="ECO:0000313" key="7">
    <source>
        <dbReference type="Proteomes" id="UP000032545"/>
    </source>
</evidence>
<dbReference type="InterPro" id="IPR050109">
    <property type="entry name" value="HTH-type_TetR-like_transc_reg"/>
</dbReference>
<dbReference type="InterPro" id="IPR049445">
    <property type="entry name" value="TetR_SbtR-like_C"/>
</dbReference>
<keyword evidence="1" id="KW-0805">Transcription regulation</keyword>
<dbReference type="PRINTS" id="PR00455">
    <property type="entry name" value="HTHTETR"/>
</dbReference>
<dbReference type="InterPro" id="IPR009057">
    <property type="entry name" value="Homeodomain-like_sf"/>
</dbReference>
<dbReference type="Proteomes" id="UP000032545">
    <property type="component" value="Unassembled WGS sequence"/>
</dbReference>
<evidence type="ECO:0000256" key="3">
    <source>
        <dbReference type="ARBA" id="ARBA00023163"/>
    </source>
</evidence>
<dbReference type="RefSeq" id="WP_044883219.1">
    <property type="nucleotide sequence ID" value="NZ_JYFN01000002.1"/>
</dbReference>
<feature type="DNA-binding region" description="H-T-H motif" evidence="4">
    <location>
        <begin position="35"/>
        <end position="54"/>
    </location>
</feature>
<name>A0A0D8BPN6_9ACTN</name>
<dbReference type="EMBL" id="JYFN01000002">
    <property type="protein sequence ID" value="KJE25337.1"/>
    <property type="molecule type" value="Genomic_DNA"/>
</dbReference>
<dbReference type="OrthoDB" id="3295174at2"/>
<keyword evidence="7" id="KW-1185">Reference proteome</keyword>